<organism evidence="1 2">
    <name type="scientific">Alligator mississippiensis</name>
    <name type="common">American alligator</name>
    <dbReference type="NCBI Taxonomy" id="8496"/>
    <lineage>
        <taxon>Eukaryota</taxon>
        <taxon>Metazoa</taxon>
        <taxon>Chordata</taxon>
        <taxon>Craniata</taxon>
        <taxon>Vertebrata</taxon>
        <taxon>Euteleostomi</taxon>
        <taxon>Archelosauria</taxon>
        <taxon>Archosauria</taxon>
        <taxon>Crocodylia</taxon>
        <taxon>Alligatoridae</taxon>
        <taxon>Alligatorinae</taxon>
        <taxon>Alligator</taxon>
    </lineage>
</organism>
<gene>
    <name evidence="1" type="ORF">Y1Q_0016114</name>
</gene>
<keyword evidence="2" id="KW-1185">Reference proteome</keyword>
<protein>
    <recommendedName>
        <fullName evidence="3">Endonuclease/exonuclease/phosphatase domain-containing protein</fullName>
    </recommendedName>
</protein>
<evidence type="ECO:0008006" key="3">
    <source>
        <dbReference type="Google" id="ProtNLM"/>
    </source>
</evidence>
<proteinExistence type="predicted"/>
<sequence>MLDSIMGWEKGTESWAKGKAAVPSEKAVQLGSFSVHAKGFTISDLLGLEAELQPPLTTATIAKGKGGDGSQLCNNQHAIIIRVYAPVLEADVKKQFYSNHDHVLINTYKKDKIILFGDFNT</sequence>
<reference evidence="1 2" key="1">
    <citation type="journal article" date="2012" name="Genome Biol.">
        <title>Sequencing three crocodilian genomes to illuminate the evolution of archosaurs and amniotes.</title>
        <authorList>
            <person name="St John J.A."/>
            <person name="Braun E.L."/>
            <person name="Isberg S.R."/>
            <person name="Miles L.G."/>
            <person name="Chong A.Y."/>
            <person name="Gongora J."/>
            <person name="Dalzell P."/>
            <person name="Moran C."/>
            <person name="Bed'hom B."/>
            <person name="Abzhanov A."/>
            <person name="Burgess S.C."/>
            <person name="Cooksey A.M."/>
            <person name="Castoe T.A."/>
            <person name="Crawford N.G."/>
            <person name="Densmore L.D."/>
            <person name="Drew J.C."/>
            <person name="Edwards S.V."/>
            <person name="Faircloth B.C."/>
            <person name="Fujita M.K."/>
            <person name="Greenwold M.J."/>
            <person name="Hoffmann F.G."/>
            <person name="Howard J.M."/>
            <person name="Iguchi T."/>
            <person name="Janes D.E."/>
            <person name="Khan S.Y."/>
            <person name="Kohno S."/>
            <person name="de Koning A.J."/>
            <person name="Lance S.L."/>
            <person name="McCarthy F.M."/>
            <person name="McCormack J.E."/>
            <person name="Merchant M.E."/>
            <person name="Peterson D.G."/>
            <person name="Pollock D.D."/>
            <person name="Pourmand N."/>
            <person name="Raney B.J."/>
            <person name="Roessler K.A."/>
            <person name="Sanford J.R."/>
            <person name="Sawyer R.H."/>
            <person name="Schmidt C.J."/>
            <person name="Triplett E.W."/>
            <person name="Tuberville T.D."/>
            <person name="Venegas-Anaya M."/>
            <person name="Howard J.T."/>
            <person name="Jarvis E.D."/>
            <person name="Guillette L.J.Jr."/>
            <person name="Glenn T.C."/>
            <person name="Green R.E."/>
            <person name="Ray D.A."/>
        </authorList>
    </citation>
    <scope>NUCLEOTIDE SEQUENCE [LARGE SCALE GENOMIC DNA]</scope>
    <source>
        <strain evidence="1">KSC_2009_1</strain>
    </source>
</reference>
<evidence type="ECO:0000313" key="1">
    <source>
        <dbReference type="EMBL" id="KYO42998.1"/>
    </source>
</evidence>
<name>A0A151P1N5_ALLMI</name>
<evidence type="ECO:0000313" key="2">
    <source>
        <dbReference type="Proteomes" id="UP000050525"/>
    </source>
</evidence>
<dbReference type="Proteomes" id="UP000050525">
    <property type="component" value="Unassembled WGS sequence"/>
</dbReference>
<accession>A0A151P1N5</accession>
<dbReference type="EMBL" id="AKHW03001258">
    <property type="protein sequence ID" value="KYO42998.1"/>
    <property type="molecule type" value="Genomic_DNA"/>
</dbReference>
<comment type="caution">
    <text evidence="1">The sequence shown here is derived from an EMBL/GenBank/DDBJ whole genome shotgun (WGS) entry which is preliminary data.</text>
</comment>
<dbReference type="AlphaFoldDB" id="A0A151P1N5"/>